<dbReference type="EMBL" id="LAZR01042748">
    <property type="protein sequence ID" value="KKL08764.1"/>
    <property type="molecule type" value="Genomic_DNA"/>
</dbReference>
<keyword evidence="2" id="KW-1133">Transmembrane helix</keyword>
<comment type="caution">
    <text evidence="3">The sequence shown here is derived from an EMBL/GenBank/DDBJ whole genome shotgun (WGS) entry which is preliminary data.</text>
</comment>
<name>A0A0F9AGU5_9ZZZZ</name>
<feature type="transmembrane region" description="Helical" evidence="2">
    <location>
        <begin position="214"/>
        <end position="234"/>
    </location>
</feature>
<reference evidence="3" key="1">
    <citation type="journal article" date="2015" name="Nature">
        <title>Complex archaea that bridge the gap between prokaryotes and eukaryotes.</title>
        <authorList>
            <person name="Spang A."/>
            <person name="Saw J.H."/>
            <person name="Jorgensen S.L."/>
            <person name="Zaremba-Niedzwiedzka K."/>
            <person name="Martijn J."/>
            <person name="Lind A.E."/>
            <person name="van Eijk R."/>
            <person name="Schleper C."/>
            <person name="Guy L."/>
            <person name="Ettema T.J."/>
        </authorList>
    </citation>
    <scope>NUCLEOTIDE SEQUENCE</scope>
</reference>
<sequence>MPVAAPLNQTVSQPSILVKRATQGINQLPKDLEKVVGKTYLIAIDIISKIKAFFSAIFYGKLNNWKGFRENIDRRFDEISTDKKNKLYDQYRKPSLNPNYTLKVGYKTESEEEANSLKESNNNLRKYKEFKIEFTKEEFEKIKAFLEKISSKETQNASNILIDLNTFLSSADISKEVKDLIDRKLNQLPEYKTLKKNLEEKKHRLHRYNNIKKAAIITAAFIATLGVVALYQYLRVPMSIPEIPVQNSTISLDYKSWFNIKILGRTSNEDVRNVFWKVGEFFLKRPYEITKNSKFLMQG</sequence>
<proteinExistence type="predicted"/>
<accession>A0A0F9AGU5</accession>
<keyword evidence="2" id="KW-0472">Membrane</keyword>
<dbReference type="AlphaFoldDB" id="A0A0F9AGU5"/>
<gene>
    <name evidence="3" type="ORF">LCGC14_2572610</name>
</gene>
<evidence type="ECO:0000256" key="2">
    <source>
        <dbReference type="SAM" id="Phobius"/>
    </source>
</evidence>
<keyword evidence="2" id="KW-0812">Transmembrane</keyword>
<keyword evidence="1" id="KW-0175">Coiled coil</keyword>
<feature type="coiled-coil region" evidence="1">
    <location>
        <begin position="181"/>
        <end position="211"/>
    </location>
</feature>
<protein>
    <submittedName>
        <fullName evidence="3">Uncharacterized protein</fullName>
    </submittedName>
</protein>
<organism evidence="3">
    <name type="scientific">marine sediment metagenome</name>
    <dbReference type="NCBI Taxonomy" id="412755"/>
    <lineage>
        <taxon>unclassified sequences</taxon>
        <taxon>metagenomes</taxon>
        <taxon>ecological metagenomes</taxon>
    </lineage>
</organism>
<evidence type="ECO:0000313" key="3">
    <source>
        <dbReference type="EMBL" id="KKL08764.1"/>
    </source>
</evidence>
<evidence type="ECO:0000256" key="1">
    <source>
        <dbReference type="SAM" id="Coils"/>
    </source>
</evidence>